<sequence length="198" mass="21963">MLIARSLWEAQIYVALKLAEAEPRPGDELKPAPPLEPGDNITEGPDAWLYASPVGEITVPYTSERTTTLTGAHFGLGQSRLIDAAEWVKVAHLYGDRAIEDQMNFSAEPEPAGYDPEYRKKRYYVELGWELAADATVQALRFIPEGADRVPASGIWSTAGAAAVSEDPHMLTRARLDEDLEYFRGVLQDFRDFHSPEG</sequence>
<gene>
    <name evidence="1" type="ORF">BJY22_005701</name>
</gene>
<dbReference type="RefSeq" id="WP_167212644.1">
    <property type="nucleotide sequence ID" value="NZ_JAASRO010000001.1"/>
</dbReference>
<organism evidence="1 2">
    <name type="scientific">Kribbella shirazensis</name>
    <dbReference type="NCBI Taxonomy" id="1105143"/>
    <lineage>
        <taxon>Bacteria</taxon>
        <taxon>Bacillati</taxon>
        <taxon>Actinomycetota</taxon>
        <taxon>Actinomycetes</taxon>
        <taxon>Propionibacteriales</taxon>
        <taxon>Kribbellaceae</taxon>
        <taxon>Kribbella</taxon>
    </lineage>
</organism>
<dbReference type="Proteomes" id="UP000555407">
    <property type="component" value="Unassembled WGS sequence"/>
</dbReference>
<accession>A0A7X5VFA6</accession>
<name>A0A7X5VFA6_9ACTN</name>
<dbReference type="EMBL" id="JAASRO010000001">
    <property type="protein sequence ID" value="NIK59984.1"/>
    <property type="molecule type" value="Genomic_DNA"/>
</dbReference>
<dbReference type="AlphaFoldDB" id="A0A7X5VFA6"/>
<reference evidence="1 2" key="1">
    <citation type="submission" date="2020-03" db="EMBL/GenBank/DDBJ databases">
        <title>Sequencing the genomes of 1000 actinobacteria strains.</title>
        <authorList>
            <person name="Klenk H.-P."/>
        </authorList>
    </citation>
    <scope>NUCLEOTIDE SEQUENCE [LARGE SCALE GENOMIC DNA]</scope>
    <source>
        <strain evidence="1 2">DSM 45490</strain>
    </source>
</reference>
<evidence type="ECO:0000313" key="1">
    <source>
        <dbReference type="EMBL" id="NIK59984.1"/>
    </source>
</evidence>
<evidence type="ECO:0000313" key="2">
    <source>
        <dbReference type="Proteomes" id="UP000555407"/>
    </source>
</evidence>
<proteinExistence type="predicted"/>
<protein>
    <submittedName>
        <fullName evidence="1">Uncharacterized protein</fullName>
    </submittedName>
</protein>
<comment type="caution">
    <text evidence="1">The sequence shown here is derived from an EMBL/GenBank/DDBJ whole genome shotgun (WGS) entry which is preliminary data.</text>
</comment>
<keyword evidence="2" id="KW-1185">Reference proteome</keyword>